<dbReference type="AlphaFoldDB" id="A0AAV4UBX3"/>
<evidence type="ECO:0000313" key="1">
    <source>
        <dbReference type="EMBL" id="GIY55243.1"/>
    </source>
</evidence>
<evidence type="ECO:0000313" key="2">
    <source>
        <dbReference type="Proteomes" id="UP001054945"/>
    </source>
</evidence>
<gene>
    <name evidence="1" type="ORF">CEXT_333241</name>
</gene>
<name>A0AAV4UBX3_CAEEX</name>
<dbReference type="EMBL" id="BPLR01012622">
    <property type="protein sequence ID" value="GIY55243.1"/>
    <property type="molecule type" value="Genomic_DNA"/>
</dbReference>
<protein>
    <submittedName>
        <fullName evidence="1">Uncharacterized protein</fullName>
    </submittedName>
</protein>
<organism evidence="1 2">
    <name type="scientific">Caerostris extrusa</name>
    <name type="common">Bark spider</name>
    <name type="synonym">Caerostris bankana</name>
    <dbReference type="NCBI Taxonomy" id="172846"/>
    <lineage>
        <taxon>Eukaryota</taxon>
        <taxon>Metazoa</taxon>
        <taxon>Ecdysozoa</taxon>
        <taxon>Arthropoda</taxon>
        <taxon>Chelicerata</taxon>
        <taxon>Arachnida</taxon>
        <taxon>Araneae</taxon>
        <taxon>Araneomorphae</taxon>
        <taxon>Entelegynae</taxon>
        <taxon>Araneoidea</taxon>
        <taxon>Araneidae</taxon>
        <taxon>Caerostris</taxon>
    </lineage>
</organism>
<proteinExistence type="predicted"/>
<accession>A0AAV4UBX3</accession>
<dbReference type="Proteomes" id="UP001054945">
    <property type="component" value="Unassembled WGS sequence"/>
</dbReference>
<comment type="caution">
    <text evidence="1">The sequence shown here is derived from an EMBL/GenBank/DDBJ whole genome shotgun (WGS) entry which is preliminary data.</text>
</comment>
<reference evidence="1 2" key="1">
    <citation type="submission" date="2021-06" db="EMBL/GenBank/DDBJ databases">
        <title>Caerostris extrusa draft genome.</title>
        <authorList>
            <person name="Kono N."/>
            <person name="Arakawa K."/>
        </authorList>
    </citation>
    <scope>NUCLEOTIDE SEQUENCE [LARGE SCALE GENOMIC DNA]</scope>
</reference>
<sequence>MFTFIIKHQWTYFTDGAFLPFTTIKVQGTSVARSPGFNRVADAKVSDLNPLQEQLWFSLEEEQQQTSCRQISVFFLLLLPSTPTYESYTLQINLLVKETSASVSPKSWLAKFDLIHESFLPGEVSCGCD</sequence>
<keyword evidence="2" id="KW-1185">Reference proteome</keyword>